<comment type="pathway">
    <text evidence="3 13">Sulfur metabolism; glutathione biosynthesis; glutathione from L-cysteine and L-glutamate: step 1/2.</text>
</comment>
<dbReference type="PANTHER" id="PTHR38761:SF1">
    <property type="entry name" value="GLUTAMATE--CYSTEINE LIGASE"/>
    <property type="match status" value="1"/>
</dbReference>
<comment type="pathway">
    <text evidence="13">Sulfur metabolism; glutathione biosynthesis; glutathione from L-cysteine and L-glutamate: step 2/2.</text>
</comment>
<dbReference type="Pfam" id="PF04262">
    <property type="entry name" value="Glu_cys_ligase"/>
    <property type="match status" value="1"/>
</dbReference>
<dbReference type="InterPro" id="IPR040657">
    <property type="entry name" value="GshAB_ATP-grasp"/>
</dbReference>
<dbReference type="EC" id="6.3.2.2" evidence="13"/>
<dbReference type="EC" id="6.3.2.3" evidence="13"/>
<dbReference type="AlphaFoldDB" id="A0A430AUQ3"/>
<evidence type="ECO:0000313" key="16">
    <source>
        <dbReference type="Proteomes" id="UP000286773"/>
    </source>
</evidence>
<sequence>MKQLQELLVNEKVRKLFQGMRIGIEKESQRVTLDGCLAETPHPAALGSRDYHPYIQTDFSETQVEMITPVFETIDDTMKFLSALHEVVLRSMPEKEMFWPLSMPPVLPEQEKDIIIARLSDQGDVNYRRYLAKVYGKRKQMVSGIHYNFEFSPEFLANLFEIQTEFSTIKEMKTNIYLQVSRKYLRYRWLITYLFGAAPYAEAGYFDATHARPEEPVRSIRNSEYGYTNRDDVVVSYASIRDYIQDIENLVESGKLIEAKEFYSPIRLRGGSHFEDVETNGVNYVELRNIDLHPFVPYGTDKDTLQFIHLFIMAMLWQPESDVPADELLAQGTEINNRVALEHPLTKTKWYDEGMMLLDGMLEMAEAIGLPQSDVALILSAKEALEQPEKTLAGQMVLKGRNGLSNQELAICLGKKYHDKAHAKPYQLAGYRHMELSTQIFMFDVLQKGVRLEVLDETDQFLKLKHGNRIEYVKNANMTSLDSYIVPLIMENKTVTKKILAKAGFRVPKGSEFSSLDEAVAAYDYFREDAIVVKPKSTNYGIGITIFKDGATKEDYIEALGIAFSEDDSVLVEEFMPGTEYRFFVLDGETKAIMKRIPANVKGDGERTIAELVAEKNTDPLRGTHHRSPLEQIQLGDIEQLMLKEQGYTVDSVPAWDEIVYLRENSNVSTGGDSINITEGIHASYKTIAEQAVTALGAKICGIDLIIPDAGVPSDTGSNTYGIIEANFNPAMHMHIYPFAGESRRLTTDVLKTLYPELY</sequence>
<dbReference type="Pfam" id="PF01071">
    <property type="entry name" value="GARS_A"/>
    <property type="match status" value="1"/>
</dbReference>
<keyword evidence="7 13" id="KW-0547">Nucleotide-binding</keyword>
<dbReference type="InterPro" id="IPR006335">
    <property type="entry name" value="Glut_biosynth"/>
</dbReference>
<keyword evidence="9" id="KW-0460">Magnesium</keyword>
<organism evidence="15 16">
    <name type="scientific">Vagococcus acidifermentans</name>
    <dbReference type="NCBI Taxonomy" id="564710"/>
    <lineage>
        <taxon>Bacteria</taxon>
        <taxon>Bacillati</taxon>
        <taxon>Bacillota</taxon>
        <taxon>Bacilli</taxon>
        <taxon>Lactobacillales</taxon>
        <taxon>Enterococcaceae</taxon>
        <taxon>Vagococcus</taxon>
    </lineage>
</organism>
<dbReference type="NCBIfam" id="TIGR01435">
    <property type="entry name" value="glu_cys_lig_rel"/>
    <property type="match status" value="1"/>
</dbReference>
<evidence type="ECO:0000256" key="9">
    <source>
        <dbReference type="ARBA" id="ARBA00022842"/>
    </source>
</evidence>
<keyword evidence="16" id="KW-1185">Reference proteome</keyword>
<dbReference type="GO" id="GO:0005524">
    <property type="term" value="F:ATP binding"/>
    <property type="evidence" value="ECO:0007669"/>
    <property type="project" value="UniProtKB-UniRule"/>
</dbReference>
<keyword evidence="11 13" id="KW-0511">Multifunctional enzyme</keyword>
<evidence type="ECO:0000256" key="6">
    <source>
        <dbReference type="ARBA" id="ARBA00022723"/>
    </source>
</evidence>
<dbReference type="PANTHER" id="PTHR38761">
    <property type="entry name" value="GLUTAMATE--CYSTEINE LIGASE"/>
    <property type="match status" value="1"/>
</dbReference>
<keyword evidence="8 13" id="KW-0067">ATP-binding</keyword>
<feature type="domain" description="ATP-grasp" evidence="14">
    <location>
        <begin position="497"/>
        <end position="755"/>
    </location>
</feature>
<evidence type="ECO:0000259" key="14">
    <source>
        <dbReference type="PROSITE" id="PS50975"/>
    </source>
</evidence>
<dbReference type="HAMAP" id="MF_00782">
    <property type="entry name" value="Glut_biosynth"/>
    <property type="match status" value="1"/>
</dbReference>
<evidence type="ECO:0000256" key="8">
    <source>
        <dbReference type="ARBA" id="ARBA00022840"/>
    </source>
</evidence>
<dbReference type="OrthoDB" id="9803907at2"/>
<dbReference type="GO" id="GO:0005829">
    <property type="term" value="C:cytosol"/>
    <property type="evidence" value="ECO:0007669"/>
    <property type="project" value="TreeGrafter"/>
</dbReference>
<dbReference type="PROSITE" id="PS50975">
    <property type="entry name" value="ATP_GRASP"/>
    <property type="match status" value="1"/>
</dbReference>
<proteinExistence type="inferred from homology"/>
<dbReference type="UniPathway" id="UPA00142">
    <property type="reaction ID" value="UER00209"/>
</dbReference>
<dbReference type="EMBL" id="NGKC01000007">
    <property type="protein sequence ID" value="RSU11781.1"/>
    <property type="molecule type" value="Genomic_DNA"/>
</dbReference>
<dbReference type="Gene3D" id="3.30.470.20">
    <property type="entry name" value="ATP-grasp fold, B domain"/>
    <property type="match status" value="2"/>
</dbReference>
<evidence type="ECO:0000256" key="2">
    <source>
        <dbReference type="ARBA" id="ARBA00001946"/>
    </source>
</evidence>
<dbReference type="NCBIfam" id="NF002688">
    <property type="entry name" value="PRK02471.1"/>
    <property type="match status" value="1"/>
</dbReference>
<dbReference type="Pfam" id="PF18419">
    <property type="entry name" value="ATP-grasp_6"/>
    <property type="match status" value="1"/>
</dbReference>
<dbReference type="Proteomes" id="UP000286773">
    <property type="component" value="Unassembled WGS sequence"/>
</dbReference>
<dbReference type="GO" id="GO:0004363">
    <property type="term" value="F:glutathione synthase activity"/>
    <property type="evidence" value="ECO:0007669"/>
    <property type="project" value="UniProtKB-UniRule"/>
</dbReference>
<evidence type="ECO:0000256" key="10">
    <source>
        <dbReference type="ARBA" id="ARBA00023211"/>
    </source>
</evidence>
<name>A0A430AUQ3_9ENTE</name>
<dbReference type="RefSeq" id="WP_126813693.1">
    <property type="nucleotide sequence ID" value="NZ_NGKC01000007.1"/>
</dbReference>
<evidence type="ECO:0000256" key="11">
    <source>
        <dbReference type="ARBA" id="ARBA00023268"/>
    </source>
</evidence>
<dbReference type="GO" id="GO:0004357">
    <property type="term" value="F:glutamate-cysteine ligase activity"/>
    <property type="evidence" value="ECO:0007669"/>
    <property type="project" value="UniProtKB-UniRule"/>
</dbReference>
<gene>
    <name evidence="13" type="primary">gshAB</name>
    <name evidence="13" type="synonym">gshF</name>
    <name evidence="15" type="ORF">CBF27_07430</name>
</gene>
<evidence type="ECO:0000256" key="3">
    <source>
        <dbReference type="ARBA" id="ARBA00005006"/>
    </source>
</evidence>
<dbReference type="InterPro" id="IPR014746">
    <property type="entry name" value="Gln_synth/guanido_kin_cat_dom"/>
</dbReference>
<comment type="cofactor">
    <cofactor evidence="1">
        <name>Mn(2+)</name>
        <dbReference type="ChEBI" id="CHEBI:29035"/>
    </cofactor>
</comment>
<evidence type="ECO:0000256" key="1">
    <source>
        <dbReference type="ARBA" id="ARBA00001936"/>
    </source>
</evidence>
<comment type="catalytic activity">
    <reaction evidence="12 13">
        <text>L-cysteine + L-glutamate + ATP = gamma-L-glutamyl-L-cysteine + ADP + phosphate + H(+)</text>
        <dbReference type="Rhea" id="RHEA:13285"/>
        <dbReference type="ChEBI" id="CHEBI:15378"/>
        <dbReference type="ChEBI" id="CHEBI:29985"/>
        <dbReference type="ChEBI" id="CHEBI:30616"/>
        <dbReference type="ChEBI" id="CHEBI:35235"/>
        <dbReference type="ChEBI" id="CHEBI:43474"/>
        <dbReference type="ChEBI" id="CHEBI:58173"/>
        <dbReference type="ChEBI" id="CHEBI:456216"/>
        <dbReference type="EC" id="6.3.2.2"/>
    </reaction>
</comment>
<keyword evidence="5 13" id="KW-0317">Glutathione biosynthesis</keyword>
<evidence type="ECO:0000256" key="7">
    <source>
        <dbReference type="ARBA" id="ARBA00022741"/>
    </source>
</evidence>
<dbReference type="GO" id="GO:0046872">
    <property type="term" value="F:metal ion binding"/>
    <property type="evidence" value="ECO:0007669"/>
    <property type="project" value="UniProtKB-KW"/>
</dbReference>
<feature type="region of interest" description="Glutamate--cysteine ligase" evidence="13">
    <location>
        <begin position="1"/>
        <end position="340"/>
    </location>
</feature>
<dbReference type="InterPro" id="IPR007370">
    <property type="entry name" value="Glu_cys_ligase"/>
</dbReference>
<keyword evidence="10" id="KW-0464">Manganese</keyword>
<comment type="cofactor">
    <cofactor evidence="2">
        <name>Mg(2+)</name>
        <dbReference type="ChEBI" id="CHEBI:18420"/>
    </cofactor>
</comment>
<accession>A0A430AUQ3</accession>
<dbReference type="SUPFAM" id="SSF55931">
    <property type="entry name" value="Glutamine synthetase/guanido kinase"/>
    <property type="match status" value="1"/>
</dbReference>
<evidence type="ECO:0000256" key="4">
    <source>
        <dbReference type="ARBA" id="ARBA00022598"/>
    </source>
</evidence>
<evidence type="ECO:0000313" key="15">
    <source>
        <dbReference type="EMBL" id="RSU11781.1"/>
    </source>
</evidence>
<dbReference type="InterPro" id="IPR006334">
    <property type="entry name" value="Glut_cys_ligase"/>
</dbReference>
<comment type="catalytic activity">
    <reaction evidence="13">
        <text>gamma-L-glutamyl-L-cysteine + glycine + ATP = glutathione + ADP + phosphate + H(+)</text>
        <dbReference type="Rhea" id="RHEA:13557"/>
        <dbReference type="ChEBI" id="CHEBI:15378"/>
        <dbReference type="ChEBI" id="CHEBI:30616"/>
        <dbReference type="ChEBI" id="CHEBI:43474"/>
        <dbReference type="ChEBI" id="CHEBI:57305"/>
        <dbReference type="ChEBI" id="CHEBI:57925"/>
        <dbReference type="ChEBI" id="CHEBI:58173"/>
        <dbReference type="ChEBI" id="CHEBI:456216"/>
        <dbReference type="EC" id="6.3.2.3"/>
    </reaction>
</comment>
<keyword evidence="6" id="KW-0479">Metal-binding</keyword>
<keyword evidence="4 13" id="KW-0436">Ligase</keyword>
<dbReference type="SUPFAM" id="SSF56059">
    <property type="entry name" value="Glutathione synthetase ATP-binding domain-like"/>
    <property type="match status" value="1"/>
</dbReference>
<comment type="caution">
    <text evidence="15">The sequence shown here is derived from an EMBL/GenBank/DDBJ whole genome shotgun (WGS) entry which is preliminary data.</text>
</comment>
<comment type="subunit">
    <text evidence="13">Monomer.</text>
</comment>
<protein>
    <recommendedName>
        <fullName evidence="13">Glutathione biosynthesis bifunctional protein GshAB</fullName>
    </recommendedName>
    <alternativeName>
        <fullName evidence="13">Gamma-GCS-GS</fullName>
        <shortName evidence="13">GCS-GS</shortName>
    </alternativeName>
    <domain>
        <recommendedName>
            <fullName evidence="13">Glutamate--cysteine ligase</fullName>
            <ecNumber evidence="13">6.3.2.2</ecNumber>
        </recommendedName>
        <alternativeName>
            <fullName evidence="13">Gamma-ECS</fullName>
            <shortName evidence="13">GCS</shortName>
        </alternativeName>
        <alternativeName>
            <fullName evidence="13">Gamma-glutamylcysteine synthetase</fullName>
        </alternativeName>
    </domain>
    <domain>
        <recommendedName>
            <fullName evidence="13">Glutathione synthetase</fullName>
            <ecNumber evidence="13">6.3.2.3</ecNumber>
        </recommendedName>
        <alternativeName>
            <fullName evidence="13">GSH synthetase</fullName>
            <shortName evidence="13">GS</shortName>
            <shortName evidence="13">GSH-S</shortName>
            <shortName evidence="13">GSHase</shortName>
        </alternativeName>
        <alternativeName>
            <fullName evidence="13">Glutathione synthase</fullName>
        </alternativeName>
    </domain>
</protein>
<evidence type="ECO:0000256" key="13">
    <source>
        <dbReference type="HAMAP-Rule" id="MF_00782"/>
    </source>
</evidence>
<comment type="function">
    <text evidence="13">Synthesizes glutathione from L-glutamate and L-cysteine via gamma-L-glutamyl-L-cysteine.</text>
</comment>
<dbReference type="InterPro" id="IPR011761">
    <property type="entry name" value="ATP-grasp"/>
</dbReference>
<evidence type="ECO:0000256" key="5">
    <source>
        <dbReference type="ARBA" id="ARBA00022684"/>
    </source>
</evidence>
<evidence type="ECO:0000256" key="12">
    <source>
        <dbReference type="ARBA" id="ARBA00048819"/>
    </source>
</evidence>
<comment type="similarity">
    <text evidence="13">In the N-terminal section; belongs to the glutamate--cysteine ligase type 1 family. Type 2 subfamily.</text>
</comment>
<dbReference type="InterPro" id="IPR020561">
    <property type="entry name" value="PRibGlycinamid_synth_ATP-grasp"/>
</dbReference>
<dbReference type="Gene3D" id="3.30.590.20">
    <property type="match status" value="1"/>
</dbReference>
<reference evidence="15 16" key="1">
    <citation type="submission" date="2017-05" db="EMBL/GenBank/DDBJ databases">
        <title>Vagococcus spp. assemblies.</title>
        <authorList>
            <person name="Gulvik C.A."/>
        </authorList>
    </citation>
    <scope>NUCLEOTIDE SEQUENCE [LARGE SCALE GENOMIC DNA]</scope>
    <source>
        <strain evidence="15 16">LMG 24798</strain>
    </source>
</reference>